<sequence length="222" mass="25427">MMDKSMVEQQLSLLSGINWDDLQEVERSTTGILQELATHKSLLSQFIAAVETNNTLMELSEYDAVLIKLVLFDDRGIRLRLHIFKDDAVDRAHNHRWTFAGKVLKGGYKHILYSTEKELSTALRYTDLKPVVIRYEKAGDGYCLHHSFIHTLHAEADGVSLIIRGPSLKEKMIILDKDTGESWWQYGAANDLTAAHKKNAKITLEEYKEIVSFLREHNLMDL</sequence>
<comment type="caution">
    <text evidence="1">The sequence shown here is derived from an EMBL/GenBank/DDBJ whole genome shotgun (WGS) entry which is preliminary data.</text>
</comment>
<dbReference type="SUPFAM" id="SSF51182">
    <property type="entry name" value="RmlC-like cupins"/>
    <property type="match status" value="1"/>
</dbReference>
<dbReference type="Proteomes" id="UP000676386">
    <property type="component" value="Unassembled WGS sequence"/>
</dbReference>
<proteinExistence type="predicted"/>
<organism evidence="1 2">
    <name type="scientific">Chitinophaga hostae</name>
    <dbReference type="NCBI Taxonomy" id="2831022"/>
    <lineage>
        <taxon>Bacteria</taxon>
        <taxon>Pseudomonadati</taxon>
        <taxon>Bacteroidota</taxon>
        <taxon>Chitinophagia</taxon>
        <taxon>Chitinophagales</taxon>
        <taxon>Chitinophagaceae</taxon>
        <taxon>Chitinophaga</taxon>
    </lineage>
</organism>
<keyword evidence="2" id="KW-1185">Reference proteome</keyword>
<dbReference type="RefSeq" id="WP_211976950.1">
    <property type="nucleotide sequence ID" value="NZ_CBFHAM010000012.1"/>
</dbReference>
<gene>
    <name evidence="1" type="ORF">KE626_30935</name>
</gene>
<evidence type="ECO:0000313" key="2">
    <source>
        <dbReference type="Proteomes" id="UP000676386"/>
    </source>
</evidence>
<dbReference type="EMBL" id="JAGTXB010000025">
    <property type="protein sequence ID" value="MBS0031788.1"/>
    <property type="molecule type" value="Genomic_DNA"/>
</dbReference>
<accession>A0ABS5J9A3</accession>
<evidence type="ECO:0000313" key="1">
    <source>
        <dbReference type="EMBL" id="MBS0031788.1"/>
    </source>
</evidence>
<reference evidence="1 2" key="1">
    <citation type="submission" date="2021-04" db="EMBL/GenBank/DDBJ databases">
        <title>Chitinophaga sp. nov., isolated from the rhizosphere soil.</title>
        <authorList>
            <person name="He S."/>
        </authorList>
    </citation>
    <scope>NUCLEOTIDE SEQUENCE [LARGE SCALE GENOMIC DNA]</scope>
    <source>
        <strain evidence="1 2">2R12</strain>
    </source>
</reference>
<protein>
    <submittedName>
        <fullName evidence="1">Uncharacterized protein</fullName>
    </submittedName>
</protein>
<name>A0ABS5J9A3_9BACT</name>
<dbReference type="InterPro" id="IPR011051">
    <property type="entry name" value="RmlC_Cupin_sf"/>
</dbReference>